<dbReference type="PANTHER" id="PTHR13082:SF0">
    <property type="entry name" value="HISTONE DEACETYLASE COMPLEX SUBUNIT SAP18"/>
    <property type="match status" value="1"/>
</dbReference>
<feature type="non-terminal residue" evidence="3">
    <location>
        <position position="217"/>
    </location>
</feature>
<evidence type="ECO:0000256" key="1">
    <source>
        <dbReference type="ARBA" id="ARBA00009143"/>
    </source>
</evidence>
<dbReference type="Pfam" id="PF06487">
    <property type="entry name" value="SAP18"/>
    <property type="match status" value="1"/>
</dbReference>
<dbReference type="EMBL" id="JAULSR010000004">
    <property type="protein sequence ID" value="KAK0621329.1"/>
    <property type="molecule type" value="Genomic_DNA"/>
</dbReference>
<dbReference type="InterPro" id="IPR010516">
    <property type="entry name" value="SAP18"/>
</dbReference>
<feature type="compositionally biased region" description="Basic and acidic residues" evidence="2">
    <location>
        <begin position="197"/>
        <end position="217"/>
    </location>
</feature>
<dbReference type="PANTHER" id="PTHR13082">
    <property type="entry name" value="SAP18"/>
    <property type="match status" value="1"/>
</dbReference>
<keyword evidence="4" id="KW-1185">Reference proteome</keyword>
<name>A0AA39WTI2_9PEZI</name>
<feature type="region of interest" description="Disordered" evidence="2">
    <location>
        <begin position="161"/>
        <end position="217"/>
    </location>
</feature>
<dbReference type="GO" id="GO:0005634">
    <property type="term" value="C:nucleus"/>
    <property type="evidence" value="ECO:0007669"/>
    <property type="project" value="TreeGrafter"/>
</dbReference>
<feature type="non-terminal residue" evidence="3">
    <location>
        <position position="1"/>
    </location>
</feature>
<reference evidence="3" key="1">
    <citation type="submission" date="2023-06" db="EMBL/GenBank/DDBJ databases">
        <title>Genome-scale phylogeny and comparative genomics of the fungal order Sordariales.</title>
        <authorList>
            <consortium name="Lawrence Berkeley National Laboratory"/>
            <person name="Hensen N."/>
            <person name="Bonometti L."/>
            <person name="Westerberg I."/>
            <person name="Brannstrom I.O."/>
            <person name="Guillou S."/>
            <person name="Cros-Aarteil S."/>
            <person name="Calhoun S."/>
            <person name="Haridas S."/>
            <person name="Kuo A."/>
            <person name="Mondo S."/>
            <person name="Pangilinan J."/>
            <person name="Riley R."/>
            <person name="LaButti K."/>
            <person name="Andreopoulos B."/>
            <person name="Lipzen A."/>
            <person name="Chen C."/>
            <person name="Yanf M."/>
            <person name="Daum C."/>
            <person name="Ng V."/>
            <person name="Clum A."/>
            <person name="Steindorff A."/>
            <person name="Ohm R."/>
            <person name="Martin F."/>
            <person name="Silar P."/>
            <person name="Natvig D."/>
            <person name="Lalanne C."/>
            <person name="Gautier V."/>
            <person name="Ament-velasquez S.L."/>
            <person name="Kruys A."/>
            <person name="Hutchinson M.I."/>
            <person name="Powell A.J."/>
            <person name="Barry K."/>
            <person name="Miller A.N."/>
            <person name="Grigoriev I.V."/>
            <person name="Debuchy R."/>
            <person name="Gladieux P."/>
            <person name="Thoren M.H."/>
            <person name="Johannesson H."/>
        </authorList>
    </citation>
    <scope>NUCLEOTIDE SEQUENCE</scope>
    <source>
        <strain evidence="3">SMH3391-2</strain>
    </source>
</reference>
<dbReference type="InterPro" id="IPR042534">
    <property type="entry name" value="SAP18_sf"/>
</dbReference>
<accession>A0AA39WTI2</accession>
<comment type="similarity">
    <text evidence="1">Belongs to the SAP18 family.</text>
</comment>
<feature type="region of interest" description="Disordered" evidence="2">
    <location>
        <begin position="102"/>
        <end position="125"/>
    </location>
</feature>
<organism evidence="3 4">
    <name type="scientific">Bombardia bombarda</name>
    <dbReference type="NCBI Taxonomy" id="252184"/>
    <lineage>
        <taxon>Eukaryota</taxon>
        <taxon>Fungi</taxon>
        <taxon>Dikarya</taxon>
        <taxon>Ascomycota</taxon>
        <taxon>Pezizomycotina</taxon>
        <taxon>Sordariomycetes</taxon>
        <taxon>Sordariomycetidae</taxon>
        <taxon>Sordariales</taxon>
        <taxon>Lasiosphaeriaceae</taxon>
        <taxon>Bombardia</taxon>
    </lineage>
</organism>
<comment type="caution">
    <text evidence="3">The sequence shown here is derived from an EMBL/GenBank/DDBJ whole genome shotgun (WGS) entry which is preliminary data.</text>
</comment>
<dbReference type="Gene3D" id="3.10.20.550">
    <property type="entry name" value="ASAP complex, SAP18 subunit"/>
    <property type="match status" value="1"/>
</dbReference>
<sequence length="217" mass="23007">DLSKDDEPTTPFLLKLFYRTGSFHRPEEFTSPSLPLHIHIYTWKTCTLTELAHHLAAAVTQPPILPSPAIGTRLVFRLIFADTRGGPPRYVAKDLGSVVIGGGGPGAADDNDEDDSDDAVGSSDDGAKTLNDVKFVVGDCVSCAILPPSEVTGEVVSASARWDHDGGWHGGGGRTGGGRTRGRDVYPRGGGGGGGRYADRDRRGGRDNVPDGEWRRG</sequence>
<feature type="compositionally biased region" description="Gly residues" evidence="2">
    <location>
        <begin position="168"/>
        <end position="179"/>
    </location>
</feature>
<dbReference type="AlphaFoldDB" id="A0AA39WTI2"/>
<evidence type="ECO:0000313" key="4">
    <source>
        <dbReference type="Proteomes" id="UP001174934"/>
    </source>
</evidence>
<protein>
    <submittedName>
        <fullName evidence="3">Sin3 associated polypeptide p18-domain-containing protein</fullName>
    </submittedName>
</protein>
<evidence type="ECO:0000313" key="3">
    <source>
        <dbReference type="EMBL" id="KAK0621329.1"/>
    </source>
</evidence>
<evidence type="ECO:0000256" key="2">
    <source>
        <dbReference type="SAM" id="MobiDB-lite"/>
    </source>
</evidence>
<gene>
    <name evidence="3" type="ORF">B0T17DRAFT_470418</name>
</gene>
<dbReference type="Proteomes" id="UP001174934">
    <property type="component" value="Unassembled WGS sequence"/>
</dbReference>
<feature type="compositionally biased region" description="Acidic residues" evidence="2">
    <location>
        <begin position="109"/>
        <end position="118"/>
    </location>
</feature>
<proteinExistence type="inferred from homology"/>